<feature type="domain" description="Glycosyltransferase subfamily 4-like N-terminal" evidence="2">
    <location>
        <begin position="15"/>
        <end position="167"/>
    </location>
</feature>
<reference evidence="4" key="1">
    <citation type="journal article" date="2019" name="Int. J. Syst. Evol. Microbiol.">
        <title>The Global Catalogue of Microorganisms (GCM) 10K type strain sequencing project: providing services to taxonomists for standard genome sequencing and annotation.</title>
        <authorList>
            <consortium name="The Broad Institute Genomics Platform"/>
            <consortium name="The Broad Institute Genome Sequencing Center for Infectious Disease"/>
            <person name="Wu L."/>
            <person name="Ma J."/>
        </authorList>
    </citation>
    <scope>NUCLEOTIDE SEQUENCE [LARGE SCALE GENOMIC DNA]</scope>
    <source>
        <strain evidence="4">JCM 17978</strain>
    </source>
</reference>
<dbReference type="PANTHER" id="PTHR12526">
    <property type="entry name" value="GLYCOSYLTRANSFERASE"/>
    <property type="match status" value="1"/>
</dbReference>
<keyword evidence="3" id="KW-0328">Glycosyltransferase</keyword>
<name>A0ABW0C6C3_9FLAO</name>
<keyword evidence="4" id="KW-1185">Reference proteome</keyword>
<evidence type="ECO:0000313" key="3">
    <source>
        <dbReference type="EMBL" id="MFC5195471.1"/>
    </source>
</evidence>
<protein>
    <submittedName>
        <fullName evidence="3">Glycosyltransferase</fullName>
        <ecNumber evidence="3">2.4.-.-</ecNumber>
    </submittedName>
</protein>
<dbReference type="Pfam" id="PF00534">
    <property type="entry name" value="Glycos_transf_1"/>
    <property type="match status" value="1"/>
</dbReference>
<organism evidence="3 4">
    <name type="scientific">Bizionia hallyeonensis</name>
    <dbReference type="NCBI Taxonomy" id="1123757"/>
    <lineage>
        <taxon>Bacteria</taxon>
        <taxon>Pseudomonadati</taxon>
        <taxon>Bacteroidota</taxon>
        <taxon>Flavobacteriia</taxon>
        <taxon>Flavobacteriales</taxon>
        <taxon>Flavobacteriaceae</taxon>
        <taxon>Bizionia</taxon>
    </lineage>
</organism>
<dbReference type="Proteomes" id="UP001596162">
    <property type="component" value="Unassembled WGS sequence"/>
</dbReference>
<evidence type="ECO:0000259" key="2">
    <source>
        <dbReference type="Pfam" id="PF13439"/>
    </source>
</evidence>
<evidence type="ECO:0000259" key="1">
    <source>
        <dbReference type="Pfam" id="PF00534"/>
    </source>
</evidence>
<evidence type="ECO:0000313" key="4">
    <source>
        <dbReference type="Proteomes" id="UP001596162"/>
    </source>
</evidence>
<dbReference type="RefSeq" id="WP_376860322.1">
    <property type="nucleotide sequence ID" value="NZ_JBHSLA010000003.1"/>
</dbReference>
<dbReference type="Gene3D" id="3.40.50.2000">
    <property type="entry name" value="Glycogen Phosphorylase B"/>
    <property type="match status" value="2"/>
</dbReference>
<keyword evidence="3" id="KW-0808">Transferase</keyword>
<dbReference type="SUPFAM" id="SSF53756">
    <property type="entry name" value="UDP-Glycosyltransferase/glycogen phosphorylase"/>
    <property type="match status" value="1"/>
</dbReference>
<dbReference type="InterPro" id="IPR028098">
    <property type="entry name" value="Glyco_trans_4-like_N"/>
</dbReference>
<feature type="domain" description="Glycosyl transferase family 1" evidence="1">
    <location>
        <begin position="178"/>
        <end position="321"/>
    </location>
</feature>
<gene>
    <name evidence="3" type="ORF">ACFPH8_09045</name>
</gene>
<comment type="caution">
    <text evidence="3">The sequence shown here is derived from an EMBL/GenBank/DDBJ whole genome shotgun (WGS) entry which is preliminary data.</text>
</comment>
<sequence>MIKILFTIPNFDTAGSGKALLHVAKRLDPKRFEVHIACLHKRGAFFNTVEASGIPIHVLNYTTPMKPYLKGLRRCYDISRQFKAIKPDIIHSFHYAADYSEALAAKLGGTPWVYTKKNMNWGGASKNAWHLRTWLATAVIAQNTDMLMQFFSKSRKTILIPRGVDIDTFVPLPKNADLFQEWELETNQRILMCVANLVPVKGIEILLQAFSLVSAQFPEWKLMIVGDTSSSYGASMLTLSTELGLSDHVLFCGKQKNVSGYLSLAETVVLPTLDKGEGSPVSLLEAMAAGKYVLGSDVSGIRDQLKPYPEHLVNAGDVEAWRIALEICCSNARIINSQIGKKFRDYVEENYSIDKEVLLCENLYVNIVNKNN</sequence>
<proteinExistence type="predicted"/>
<dbReference type="EC" id="2.4.-.-" evidence="3"/>
<dbReference type="Pfam" id="PF13439">
    <property type="entry name" value="Glyco_transf_4"/>
    <property type="match status" value="1"/>
</dbReference>
<accession>A0ABW0C6C3</accession>
<dbReference type="InterPro" id="IPR001296">
    <property type="entry name" value="Glyco_trans_1"/>
</dbReference>
<dbReference type="EMBL" id="JBHSLA010000003">
    <property type="protein sequence ID" value="MFC5195471.1"/>
    <property type="molecule type" value="Genomic_DNA"/>
</dbReference>
<dbReference type="GO" id="GO:0016757">
    <property type="term" value="F:glycosyltransferase activity"/>
    <property type="evidence" value="ECO:0007669"/>
    <property type="project" value="UniProtKB-KW"/>
</dbReference>